<dbReference type="GO" id="GO:0000978">
    <property type="term" value="F:RNA polymerase II cis-regulatory region sequence-specific DNA binding"/>
    <property type="evidence" value="ECO:0007669"/>
    <property type="project" value="TreeGrafter"/>
</dbReference>
<dbReference type="EMBL" id="JAGRRH010000005">
    <property type="protein sequence ID" value="KAG7369770.1"/>
    <property type="molecule type" value="Genomic_DNA"/>
</dbReference>
<proteinExistence type="predicted"/>
<accession>A0A9K3LWI0</accession>
<comment type="caution">
    <text evidence="4">The sequence shown here is derived from an EMBL/GenBank/DDBJ whole genome shotgun (WGS) entry which is preliminary data.</text>
</comment>
<feature type="domain" description="Ndc10" evidence="3">
    <location>
        <begin position="172"/>
        <end position="525"/>
    </location>
</feature>
<dbReference type="PANTHER" id="PTHR37784">
    <property type="entry name" value="PROTEIN MSN1"/>
    <property type="match status" value="1"/>
</dbReference>
<sequence length="810" mass="92414">MNSHLPPLHRGNAKTNRSSKVVEPAALFAADIDQMQRNVRNLEYQNRRTNTAKAYDGKVNEFLEFCRTVYAGQPSDQVTTVEHKKVYEFMWYQALRCLRKNSKGSRVKRSGFDSTEYTSLIEKYGQPNGGAIIDDPLNGIGESCIMQYKAAILHLWKDQIHRGINNHGQHEIWQNSTDELVKMVISRKQRIRRRNFAEKFDEVSSPYALIQQHKEIESTLFSAGVAAMNRQVFSSLRNRFCFLMTTNSILRGESMFRAELSDLFGVQVQTPDDAHPIYVMMMQISTGKTNKDLKLFGRAARHKNPLLCPIGALSFYLLYRFSKTNEFNSTTDFIRNDLWFATKLLVELNSDLKRSISDKTYCEAVKKACGELGIPTQHYVHIGRVLGSVLAETDGDDNELIRILGNWDPKIQEKAYSTKLPMKIIRSRAGFNGRGGFHFNPRTMVQPPGDLLSQVFPWVDHAMQELKVFLRASPGETRQTAGMFLQFMTKMKEVVLQDAAAMLILHPDRSVHQLFQMSVFRSDSFKAYVEVMRRELAAARDPADVTLQAVIPSVAERLNVLHQQVERNRQAIDAGRDAVCDAVLQGFEVVASEIRTLALPINQMVQSQLYDQGNVDTSASIMAACNAYASDYSKRMEHRRQALRQHQALLFPTTTTTMGTMGIPQHIVENNSPRLELTRQSDSSLLPPGFGHQLSHAPNSVMDMYNEWYGLEQFKDVPVAGGIQSMDNKYKSAWRRSWPQAQQKFYSRVKTVIMAINKQVENGRTLVEVSEEFEAAFTKHCKKKITTLVAWVDIKEYRRPKKRQARQPID</sequence>
<keyword evidence="5" id="KW-1185">Reference proteome</keyword>
<gene>
    <name evidence="4" type="ORF">IV203_027516</name>
</gene>
<organism evidence="4 5">
    <name type="scientific">Nitzschia inconspicua</name>
    <dbReference type="NCBI Taxonomy" id="303405"/>
    <lineage>
        <taxon>Eukaryota</taxon>
        <taxon>Sar</taxon>
        <taxon>Stramenopiles</taxon>
        <taxon>Ochrophyta</taxon>
        <taxon>Bacillariophyta</taxon>
        <taxon>Bacillariophyceae</taxon>
        <taxon>Bacillariophycidae</taxon>
        <taxon>Bacillariales</taxon>
        <taxon>Bacillariaceae</taxon>
        <taxon>Nitzschia</taxon>
    </lineage>
</organism>
<dbReference type="InterPro" id="IPR031872">
    <property type="entry name" value="NDC10_II"/>
</dbReference>
<feature type="domain" description="Transcription activator GCR1-like" evidence="2">
    <location>
        <begin position="693"/>
        <end position="774"/>
    </location>
</feature>
<dbReference type="Pfam" id="PF16787">
    <property type="entry name" value="NDC10_II"/>
    <property type="match status" value="1"/>
</dbReference>
<dbReference type="OrthoDB" id="120763at2759"/>
<keyword evidence="4" id="KW-0238">DNA-binding</keyword>
<evidence type="ECO:0000256" key="1">
    <source>
        <dbReference type="SAM" id="MobiDB-lite"/>
    </source>
</evidence>
<evidence type="ECO:0000313" key="4">
    <source>
        <dbReference type="EMBL" id="KAG7369770.1"/>
    </source>
</evidence>
<evidence type="ECO:0000313" key="5">
    <source>
        <dbReference type="Proteomes" id="UP000693970"/>
    </source>
</evidence>
<dbReference type="GO" id="GO:0000981">
    <property type="term" value="F:DNA-binding transcription factor activity, RNA polymerase II-specific"/>
    <property type="evidence" value="ECO:0007669"/>
    <property type="project" value="TreeGrafter"/>
</dbReference>
<dbReference type="InterPro" id="IPR022210">
    <property type="entry name" value="TF_GCR1-like"/>
</dbReference>
<dbReference type="GO" id="GO:0060963">
    <property type="term" value="P:positive regulation of ribosomal protein gene transcription by RNA polymerase II"/>
    <property type="evidence" value="ECO:0007669"/>
    <property type="project" value="TreeGrafter"/>
</dbReference>
<name>A0A9K3LWI0_9STRA</name>
<evidence type="ECO:0000259" key="3">
    <source>
        <dbReference type="Pfam" id="PF16787"/>
    </source>
</evidence>
<dbReference type="Pfam" id="PF12550">
    <property type="entry name" value="GCR1_C"/>
    <property type="match status" value="1"/>
</dbReference>
<reference evidence="4" key="1">
    <citation type="journal article" date="2021" name="Sci. Rep.">
        <title>Diploid genomic architecture of Nitzschia inconspicua, an elite biomass production diatom.</title>
        <authorList>
            <person name="Oliver A."/>
            <person name="Podell S."/>
            <person name="Pinowska A."/>
            <person name="Traller J.C."/>
            <person name="Smith S.R."/>
            <person name="McClure R."/>
            <person name="Beliaev A."/>
            <person name="Bohutskyi P."/>
            <person name="Hill E.A."/>
            <person name="Rabines A."/>
            <person name="Zheng H."/>
            <person name="Allen L.Z."/>
            <person name="Kuo A."/>
            <person name="Grigoriev I.V."/>
            <person name="Allen A.E."/>
            <person name="Hazlebeck D."/>
            <person name="Allen E.E."/>
        </authorList>
    </citation>
    <scope>NUCLEOTIDE SEQUENCE</scope>
    <source>
        <strain evidence="4">Hildebrandi</strain>
    </source>
</reference>
<evidence type="ECO:0000259" key="2">
    <source>
        <dbReference type="Pfam" id="PF12550"/>
    </source>
</evidence>
<dbReference type="InterPro" id="IPR052146">
    <property type="entry name" value="HOT1"/>
</dbReference>
<reference evidence="4" key="2">
    <citation type="submission" date="2021-04" db="EMBL/GenBank/DDBJ databases">
        <authorList>
            <person name="Podell S."/>
        </authorList>
    </citation>
    <scope>NUCLEOTIDE SEQUENCE</scope>
    <source>
        <strain evidence="4">Hildebrandi</strain>
    </source>
</reference>
<dbReference type="AlphaFoldDB" id="A0A9K3LWI0"/>
<feature type="region of interest" description="Disordered" evidence="1">
    <location>
        <begin position="1"/>
        <end position="20"/>
    </location>
</feature>
<dbReference type="PANTHER" id="PTHR37784:SF4">
    <property type="entry name" value="TRANSCRIPTION FACTOR-LIKE PROTEIN EUC1"/>
    <property type="match status" value="1"/>
</dbReference>
<protein>
    <submittedName>
        <fullName evidence="4">Centromere DNA-binding like protein</fullName>
    </submittedName>
</protein>
<dbReference type="Proteomes" id="UP000693970">
    <property type="component" value="Unassembled WGS sequence"/>
</dbReference>